<reference evidence="3" key="3">
    <citation type="submission" date="2015-04" db="UniProtKB">
        <authorList>
            <consortium name="EnsemblPlants"/>
        </authorList>
    </citation>
    <scope>IDENTIFICATION</scope>
    <source>
        <strain evidence="3">cv. Jemalong A17</strain>
    </source>
</reference>
<evidence type="ECO:0000313" key="2">
    <source>
        <dbReference type="EMBL" id="KEH28365.1"/>
    </source>
</evidence>
<dbReference type="EnsemblPlants" id="KEH28365">
    <property type="protein sequence ID" value="KEH28365"/>
    <property type="gene ID" value="MTR_5g088767"/>
</dbReference>
<evidence type="ECO:0000313" key="4">
    <source>
        <dbReference type="Proteomes" id="UP000002051"/>
    </source>
</evidence>
<name>A0A072UR91_MEDTR</name>
<dbReference type="EMBL" id="CM001221">
    <property type="protein sequence ID" value="KEH28365.1"/>
    <property type="molecule type" value="Genomic_DNA"/>
</dbReference>
<feature type="chain" id="PRO_5014499895" description="Transmembrane protein" evidence="1">
    <location>
        <begin position="18"/>
        <end position="100"/>
    </location>
</feature>
<accession>A0A072UR91</accession>
<dbReference type="HOGENOM" id="CLU_2310252_0_0_1"/>
<proteinExistence type="predicted"/>
<evidence type="ECO:0008006" key="5">
    <source>
        <dbReference type="Google" id="ProtNLM"/>
    </source>
</evidence>
<reference evidence="2 4" key="1">
    <citation type="journal article" date="2011" name="Nature">
        <title>The Medicago genome provides insight into the evolution of rhizobial symbioses.</title>
        <authorList>
            <person name="Young N.D."/>
            <person name="Debelle F."/>
            <person name="Oldroyd G.E."/>
            <person name="Geurts R."/>
            <person name="Cannon S.B."/>
            <person name="Udvardi M.K."/>
            <person name="Benedito V.A."/>
            <person name="Mayer K.F."/>
            <person name="Gouzy J."/>
            <person name="Schoof H."/>
            <person name="Van de Peer Y."/>
            <person name="Proost S."/>
            <person name="Cook D.R."/>
            <person name="Meyers B.C."/>
            <person name="Spannagl M."/>
            <person name="Cheung F."/>
            <person name="De Mita S."/>
            <person name="Krishnakumar V."/>
            <person name="Gundlach H."/>
            <person name="Zhou S."/>
            <person name="Mudge J."/>
            <person name="Bharti A.K."/>
            <person name="Murray J.D."/>
            <person name="Naoumkina M.A."/>
            <person name="Rosen B."/>
            <person name="Silverstein K.A."/>
            <person name="Tang H."/>
            <person name="Rombauts S."/>
            <person name="Zhao P.X."/>
            <person name="Zhou P."/>
            <person name="Barbe V."/>
            <person name="Bardou P."/>
            <person name="Bechner M."/>
            <person name="Bellec A."/>
            <person name="Berger A."/>
            <person name="Berges H."/>
            <person name="Bidwell S."/>
            <person name="Bisseling T."/>
            <person name="Choisne N."/>
            <person name="Couloux A."/>
            <person name="Denny R."/>
            <person name="Deshpande S."/>
            <person name="Dai X."/>
            <person name="Doyle J.J."/>
            <person name="Dudez A.M."/>
            <person name="Farmer A.D."/>
            <person name="Fouteau S."/>
            <person name="Franken C."/>
            <person name="Gibelin C."/>
            <person name="Gish J."/>
            <person name="Goldstein S."/>
            <person name="Gonzalez A.J."/>
            <person name="Green P.J."/>
            <person name="Hallab A."/>
            <person name="Hartog M."/>
            <person name="Hua A."/>
            <person name="Humphray S.J."/>
            <person name="Jeong D.H."/>
            <person name="Jing Y."/>
            <person name="Jocker A."/>
            <person name="Kenton S.M."/>
            <person name="Kim D.J."/>
            <person name="Klee K."/>
            <person name="Lai H."/>
            <person name="Lang C."/>
            <person name="Lin S."/>
            <person name="Macmil S.L."/>
            <person name="Magdelenat G."/>
            <person name="Matthews L."/>
            <person name="McCorrison J."/>
            <person name="Monaghan E.L."/>
            <person name="Mun J.H."/>
            <person name="Najar F.Z."/>
            <person name="Nicholson C."/>
            <person name="Noirot C."/>
            <person name="O'Bleness M."/>
            <person name="Paule C.R."/>
            <person name="Poulain J."/>
            <person name="Prion F."/>
            <person name="Qin B."/>
            <person name="Qu C."/>
            <person name="Retzel E.F."/>
            <person name="Riddle C."/>
            <person name="Sallet E."/>
            <person name="Samain S."/>
            <person name="Samson N."/>
            <person name="Sanders I."/>
            <person name="Saurat O."/>
            <person name="Scarpelli C."/>
            <person name="Schiex T."/>
            <person name="Segurens B."/>
            <person name="Severin A.J."/>
            <person name="Sherrier D.J."/>
            <person name="Shi R."/>
            <person name="Sims S."/>
            <person name="Singer S.R."/>
            <person name="Sinharoy S."/>
            <person name="Sterck L."/>
            <person name="Viollet A."/>
            <person name="Wang B.B."/>
            <person name="Wang K."/>
            <person name="Wang M."/>
            <person name="Wang X."/>
            <person name="Warfsmann J."/>
            <person name="Weissenbach J."/>
            <person name="White D.D."/>
            <person name="White J.D."/>
            <person name="Wiley G.B."/>
            <person name="Wincker P."/>
            <person name="Xing Y."/>
            <person name="Yang L."/>
            <person name="Yao Z."/>
            <person name="Ying F."/>
            <person name="Zhai J."/>
            <person name="Zhou L."/>
            <person name="Zuber A."/>
            <person name="Denarie J."/>
            <person name="Dixon R.A."/>
            <person name="May G.D."/>
            <person name="Schwartz D.C."/>
            <person name="Rogers J."/>
            <person name="Quetier F."/>
            <person name="Town C.D."/>
            <person name="Roe B.A."/>
        </authorList>
    </citation>
    <scope>NUCLEOTIDE SEQUENCE [LARGE SCALE GENOMIC DNA]</scope>
    <source>
        <strain evidence="2">A17</strain>
        <strain evidence="3 4">cv. Jemalong A17</strain>
    </source>
</reference>
<dbReference type="AlphaFoldDB" id="A0A072UR91"/>
<protein>
    <recommendedName>
        <fullName evidence="5">Transmembrane protein</fullName>
    </recommendedName>
</protein>
<organism evidence="2 4">
    <name type="scientific">Medicago truncatula</name>
    <name type="common">Barrel medic</name>
    <name type="synonym">Medicago tribuloides</name>
    <dbReference type="NCBI Taxonomy" id="3880"/>
    <lineage>
        <taxon>Eukaryota</taxon>
        <taxon>Viridiplantae</taxon>
        <taxon>Streptophyta</taxon>
        <taxon>Embryophyta</taxon>
        <taxon>Tracheophyta</taxon>
        <taxon>Spermatophyta</taxon>
        <taxon>Magnoliopsida</taxon>
        <taxon>eudicotyledons</taxon>
        <taxon>Gunneridae</taxon>
        <taxon>Pentapetalae</taxon>
        <taxon>rosids</taxon>
        <taxon>fabids</taxon>
        <taxon>Fabales</taxon>
        <taxon>Fabaceae</taxon>
        <taxon>Papilionoideae</taxon>
        <taxon>50 kb inversion clade</taxon>
        <taxon>NPAAA clade</taxon>
        <taxon>Hologalegina</taxon>
        <taxon>IRL clade</taxon>
        <taxon>Trifolieae</taxon>
        <taxon>Medicago</taxon>
    </lineage>
</organism>
<evidence type="ECO:0000313" key="3">
    <source>
        <dbReference type="EnsemblPlants" id="KEH28365"/>
    </source>
</evidence>
<keyword evidence="1" id="KW-0732">Signal</keyword>
<dbReference type="Proteomes" id="UP000002051">
    <property type="component" value="Chromosome 5"/>
</dbReference>
<keyword evidence="4" id="KW-1185">Reference proteome</keyword>
<feature type="signal peptide" evidence="1">
    <location>
        <begin position="1"/>
        <end position="17"/>
    </location>
</feature>
<reference evidence="2 4" key="2">
    <citation type="journal article" date="2014" name="BMC Genomics">
        <title>An improved genome release (version Mt4.0) for the model legume Medicago truncatula.</title>
        <authorList>
            <person name="Tang H."/>
            <person name="Krishnakumar V."/>
            <person name="Bidwell S."/>
            <person name="Rosen B."/>
            <person name="Chan A."/>
            <person name="Zhou S."/>
            <person name="Gentzbittel L."/>
            <person name="Childs K.L."/>
            <person name="Yandell M."/>
            <person name="Gundlach H."/>
            <person name="Mayer K.F."/>
            <person name="Schwartz D.C."/>
            <person name="Town C.D."/>
        </authorList>
    </citation>
    <scope>GENOME REANNOTATION</scope>
    <source>
        <strain evidence="2">A17</strain>
        <strain evidence="3 4">cv. Jemalong A17</strain>
    </source>
</reference>
<gene>
    <name evidence="2" type="ordered locus">MTR_5g088767</name>
</gene>
<sequence length="100" mass="11048">MALYILLVFVLCSSCWSPKHDASVDVKISTQAFVEVKPTGVSKLRDNEELVNEHSFAQLIIGLKKLQTSKLIRCIGDCYSMLGTVGKMNSGLKMNPIEIC</sequence>
<evidence type="ECO:0000256" key="1">
    <source>
        <dbReference type="SAM" id="SignalP"/>
    </source>
</evidence>